<dbReference type="AlphaFoldDB" id="A0AAV6TVR4"/>
<sequence>MRALHAGILERVLLQYLDSSKVRYINGREDLDDLIQSTYGLATRSYFVQKFDSEFNEFVDLEDLDVQHKDKIKI</sequence>
<proteinExistence type="predicted"/>
<keyword evidence="2" id="KW-1185">Reference proteome</keyword>
<comment type="caution">
    <text evidence="1">The sequence shown here is derived from an EMBL/GenBank/DDBJ whole genome shotgun (WGS) entry which is preliminary data.</text>
</comment>
<reference evidence="1 2" key="1">
    <citation type="journal article" date="2022" name="Nat. Ecol. Evol.">
        <title>A masculinizing supergene underlies an exaggerated male reproductive morph in a spider.</title>
        <authorList>
            <person name="Hendrickx F."/>
            <person name="De Corte Z."/>
            <person name="Sonet G."/>
            <person name="Van Belleghem S.M."/>
            <person name="Kostlbacher S."/>
            <person name="Vangestel C."/>
        </authorList>
    </citation>
    <scope>NUCLEOTIDE SEQUENCE [LARGE SCALE GENOMIC DNA]</scope>
    <source>
        <strain evidence="1">W744_W776</strain>
    </source>
</reference>
<organism evidence="1 2">
    <name type="scientific">Oedothorax gibbosus</name>
    <dbReference type="NCBI Taxonomy" id="931172"/>
    <lineage>
        <taxon>Eukaryota</taxon>
        <taxon>Metazoa</taxon>
        <taxon>Ecdysozoa</taxon>
        <taxon>Arthropoda</taxon>
        <taxon>Chelicerata</taxon>
        <taxon>Arachnida</taxon>
        <taxon>Araneae</taxon>
        <taxon>Araneomorphae</taxon>
        <taxon>Entelegynae</taxon>
        <taxon>Araneoidea</taxon>
        <taxon>Linyphiidae</taxon>
        <taxon>Erigoninae</taxon>
        <taxon>Oedothorax</taxon>
    </lineage>
</organism>
<gene>
    <name evidence="1" type="ORF">JTE90_013379</name>
</gene>
<protein>
    <submittedName>
        <fullName evidence="1">Uncharacterized protein</fullName>
    </submittedName>
</protein>
<dbReference type="EMBL" id="JAFNEN010000948">
    <property type="protein sequence ID" value="KAG8175829.1"/>
    <property type="molecule type" value="Genomic_DNA"/>
</dbReference>
<dbReference type="Proteomes" id="UP000827092">
    <property type="component" value="Unassembled WGS sequence"/>
</dbReference>
<name>A0AAV6TVR4_9ARAC</name>
<accession>A0AAV6TVR4</accession>
<evidence type="ECO:0000313" key="1">
    <source>
        <dbReference type="EMBL" id="KAG8175829.1"/>
    </source>
</evidence>
<evidence type="ECO:0000313" key="2">
    <source>
        <dbReference type="Proteomes" id="UP000827092"/>
    </source>
</evidence>